<feature type="chain" id="PRO_5028908299" description="Lipoprotein" evidence="1">
    <location>
        <begin position="17"/>
        <end position="360"/>
    </location>
</feature>
<name>A0A7C9HSN2_9DEIO</name>
<accession>A0A7C9HSN2</accession>
<sequence length="360" mass="37422">MRRLPFLSLALTGLLAACTGTEETTPALRLIVLEGAATLRGITVTNATTSTSPAATPSSPVSVTGGVSVHPGADARRFVLVRTEAAETRTPELALESTFPAPGFTPVCYVRAAQNPGLSRLLVLSDCNGVQRLALYRDAALLWQVTLPTFLPPAPGSDTPPVRLAVQGEVGLVTRPRLGGGSEVLRVAIPVGGSAAQVSEPLPIPAVYDLAAYGTEVYAATDSGVQRLNGAGAPEATSTVAALGTGRYDRLWAGPLNQRLLAAWRSNVLSGQASTPLRVWNGSSTTAGSAATVTTFSDLRDLTFTPDGYLYTITGTALAQHDTQRGLQSGTWNSVTLPVALNDARSLTWTLAPEQVPTAP</sequence>
<evidence type="ECO:0000313" key="3">
    <source>
        <dbReference type="Proteomes" id="UP000483286"/>
    </source>
</evidence>
<dbReference type="AlphaFoldDB" id="A0A7C9HSN2"/>
<protein>
    <recommendedName>
        <fullName evidence="4">Lipoprotein</fullName>
    </recommendedName>
</protein>
<proteinExistence type="predicted"/>
<feature type="signal peptide" evidence="1">
    <location>
        <begin position="1"/>
        <end position="16"/>
    </location>
</feature>
<gene>
    <name evidence="2" type="ORF">GO986_14430</name>
</gene>
<keyword evidence="3" id="KW-1185">Reference proteome</keyword>
<evidence type="ECO:0008006" key="4">
    <source>
        <dbReference type="Google" id="ProtNLM"/>
    </source>
</evidence>
<evidence type="ECO:0000313" key="2">
    <source>
        <dbReference type="EMBL" id="MVN87954.1"/>
    </source>
</evidence>
<dbReference type="EMBL" id="WQLB01000021">
    <property type="protein sequence ID" value="MVN87954.1"/>
    <property type="molecule type" value="Genomic_DNA"/>
</dbReference>
<comment type="caution">
    <text evidence="2">The sequence shown here is derived from an EMBL/GenBank/DDBJ whole genome shotgun (WGS) entry which is preliminary data.</text>
</comment>
<reference evidence="2 3" key="1">
    <citation type="submission" date="2019-12" db="EMBL/GenBank/DDBJ databases">
        <title>Deinococcus sp. HMF7620 Genome sequencing and assembly.</title>
        <authorList>
            <person name="Kang H."/>
            <person name="Kim H."/>
            <person name="Joh K."/>
        </authorList>
    </citation>
    <scope>NUCLEOTIDE SEQUENCE [LARGE SCALE GENOMIC DNA]</scope>
    <source>
        <strain evidence="2 3">HMF7620</strain>
    </source>
</reference>
<organism evidence="2 3">
    <name type="scientific">Deinococcus arboris</name>
    <dbReference type="NCBI Taxonomy" id="2682977"/>
    <lineage>
        <taxon>Bacteria</taxon>
        <taxon>Thermotogati</taxon>
        <taxon>Deinococcota</taxon>
        <taxon>Deinococci</taxon>
        <taxon>Deinococcales</taxon>
        <taxon>Deinococcaceae</taxon>
        <taxon>Deinococcus</taxon>
    </lineage>
</organism>
<dbReference type="PROSITE" id="PS51257">
    <property type="entry name" value="PROKAR_LIPOPROTEIN"/>
    <property type="match status" value="1"/>
</dbReference>
<dbReference type="Proteomes" id="UP000483286">
    <property type="component" value="Unassembled WGS sequence"/>
</dbReference>
<evidence type="ECO:0000256" key="1">
    <source>
        <dbReference type="SAM" id="SignalP"/>
    </source>
</evidence>
<keyword evidence="1" id="KW-0732">Signal</keyword>
<dbReference type="RefSeq" id="WP_157460016.1">
    <property type="nucleotide sequence ID" value="NZ_WQLB01000021.1"/>
</dbReference>